<dbReference type="CDD" id="cd05380">
    <property type="entry name" value="CAP_euk"/>
    <property type="match status" value="1"/>
</dbReference>
<evidence type="ECO:0000313" key="3">
    <source>
        <dbReference type="EMBL" id="GMT04970.1"/>
    </source>
</evidence>
<feature type="signal peptide" evidence="1">
    <location>
        <begin position="1"/>
        <end position="18"/>
    </location>
</feature>
<feature type="domain" description="SCP" evidence="2">
    <location>
        <begin position="27"/>
        <end position="183"/>
    </location>
</feature>
<comment type="caution">
    <text evidence="3">The sequence shown here is derived from an EMBL/GenBank/DDBJ whole genome shotgun (WGS) entry which is preliminary data.</text>
</comment>
<dbReference type="Gene3D" id="3.40.33.10">
    <property type="entry name" value="CAP"/>
    <property type="match status" value="1"/>
</dbReference>
<dbReference type="Proteomes" id="UP001432027">
    <property type="component" value="Unassembled WGS sequence"/>
</dbReference>
<dbReference type="FunFam" id="3.40.33.10:FF:000021">
    <property type="entry name" value="Scl-5"/>
    <property type="match status" value="1"/>
</dbReference>
<dbReference type="InterPro" id="IPR014044">
    <property type="entry name" value="CAP_dom"/>
</dbReference>
<keyword evidence="1" id="KW-0732">Signal</keyword>
<protein>
    <recommendedName>
        <fullName evidence="2">SCP domain-containing protein</fullName>
    </recommendedName>
</protein>
<dbReference type="EMBL" id="BTSX01000006">
    <property type="protein sequence ID" value="GMT04970.1"/>
    <property type="molecule type" value="Genomic_DNA"/>
</dbReference>
<dbReference type="PANTHER" id="PTHR10334">
    <property type="entry name" value="CYSTEINE-RICH SECRETORY PROTEIN-RELATED"/>
    <property type="match status" value="1"/>
</dbReference>
<proteinExistence type="predicted"/>
<dbReference type="InterPro" id="IPR001283">
    <property type="entry name" value="CRISP-related"/>
</dbReference>
<keyword evidence="4" id="KW-1185">Reference proteome</keyword>
<accession>A0AAV5UDD1</accession>
<organism evidence="3 4">
    <name type="scientific">Pristionchus entomophagus</name>
    <dbReference type="NCBI Taxonomy" id="358040"/>
    <lineage>
        <taxon>Eukaryota</taxon>
        <taxon>Metazoa</taxon>
        <taxon>Ecdysozoa</taxon>
        <taxon>Nematoda</taxon>
        <taxon>Chromadorea</taxon>
        <taxon>Rhabditida</taxon>
        <taxon>Rhabditina</taxon>
        <taxon>Diplogasteromorpha</taxon>
        <taxon>Diplogasteroidea</taxon>
        <taxon>Neodiplogasteridae</taxon>
        <taxon>Pristionchus</taxon>
    </lineage>
</organism>
<dbReference type="SUPFAM" id="SSF55797">
    <property type="entry name" value="PR-1-like"/>
    <property type="match status" value="1"/>
</dbReference>
<gene>
    <name evidence="3" type="ORF">PENTCL1PPCAC_27144</name>
</gene>
<dbReference type="PRINTS" id="PR00837">
    <property type="entry name" value="V5TPXLIKE"/>
</dbReference>
<dbReference type="Pfam" id="PF00188">
    <property type="entry name" value="CAP"/>
    <property type="match status" value="1"/>
</dbReference>
<evidence type="ECO:0000259" key="2">
    <source>
        <dbReference type="SMART" id="SM00198"/>
    </source>
</evidence>
<dbReference type="AlphaFoldDB" id="A0AAV5UDD1"/>
<evidence type="ECO:0000313" key="4">
    <source>
        <dbReference type="Proteomes" id="UP001432027"/>
    </source>
</evidence>
<dbReference type="InterPro" id="IPR035940">
    <property type="entry name" value="CAP_sf"/>
</dbReference>
<dbReference type="InterPro" id="IPR002413">
    <property type="entry name" value="V5_allergen-like"/>
</dbReference>
<reference evidence="3" key="1">
    <citation type="submission" date="2023-10" db="EMBL/GenBank/DDBJ databases">
        <title>Genome assembly of Pristionchus species.</title>
        <authorList>
            <person name="Yoshida K."/>
            <person name="Sommer R.J."/>
        </authorList>
    </citation>
    <scope>NUCLEOTIDE SEQUENCE</scope>
    <source>
        <strain evidence="3">RS0144</strain>
    </source>
</reference>
<name>A0AAV5UDD1_9BILA</name>
<evidence type="ECO:0000256" key="1">
    <source>
        <dbReference type="SAM" id="SignalP"/>
    </source>
</evidence>
<sequence>VMIRAALLLLIVAIEAWSQCAGGISAAEAKAFLDAHNALRRSISSGSYVAKGKKMPAASPAIPDMEWDCSIEKSAQAVSNSCVFAHSTNRVNLGENLYMYWSSAKVSFAGKGKAASDSWSNEFQQFGWSDIKLTAAVFNTGIGHATQMAWAKSTKIGCGMTLCQGGNQVIVACQYRDAGNMLNQNVYQPKA</sequence>
<feature type="chain" id="PRO_5043529015" description="SCP domain-containing protein" evidence="1">
    <location>
        <begin position="19"/>
        <end position="191"/>
    </location>
</feature>
<dbReference type="PRINTS" id="PR00838">
    <property type="entry name" value="V5ALLERGEN"/>
</dbReference>
<dbReference type="SMART" id="SM00198">
    <property type="entry name" value="SCP"/>
    <property type="match status" value="1"/>
</dbReference>
<feature type="non-terminal residue" evidence="3">
    <location>
        <position position="1"/>
    </location>
</feature>